<dbReference type="Proteomes" id="UP000664132">
    <property type="component" value="Unassembled WGS sequence"/>
</dbReference>
<evidence type="ECO:0000313" key="4">
    <source>
        <dbReference type="Proteomes" id="UP000664132"/>
    </source>
</evidence>
<protein>
    <recommendedName>
        <fullName evidence="2">Heterokaryon incompatibility domain-containing protein</fullName>
    </recommendedName>
</protein>
<dbReference type="PANTHER" id="PTHR24148">
    <property type="entry name" value="ANKYRIN REPEAT DOMAIN-CONTAINING PROTEIN 39 HOMOLOG-RELATED"/>
    <property type="match status" value="1"/>
</dbReference>
<evidence type="ECO:0000256" key="1">
    <source>
        <dbReference type="SAM" id="Phobius"/>
    </source>
</evidence>
<dbReference type="EMBL" id="JAFJYH010000084">
    <property type="protein sequence ID" value="KAG4420445.1"/>
    <property type="molecule type" value="Genomic_DNA"/>
</dbReference>
<dbReference type="Pfam" id="PF26639">
    <property type="entry name" value="Het-6_barrel"/>
    <property type="match status" value="1"/>
</dbReference>
<feature type="domain" description="Heterokaryon incompatibility" evidence="2">
    <location>
        <begin position="53"/>
        <end position="205"/>
    </location>
</feature>
<evidence type="ECO:0000313" key="3">
    <source>
        <dbReference type="EMBL" id="KAG4420445.1"/>
    </source>
</evidence>
<comment type="caution">
    <text evidence="3">The sequence shown here is derived from an EMBL/GenBank/DDBJ whole genome shotgun (WGS) entry which is preliminary data.</text>
</comment>
<gene>
    <name evidence="3" type="ORF">IFR04_006461</name>
</gene>
<dbReference type="InterPro" id="IPR052895">
    <property type="entry name" value="HetReg/Transcr_Mod"/>
</dbReference>
<reference evidence="3" key="1">
    <citation type="submission" date="2021-02" db="EMBL/GenBank/DDBJ databases">
        <title>Genome sequence Cadophora malorum strain M34.</title>
        <authorList>
            <person name="Stefanovic E."/>
            <person name="Vu D."/>
            <person name="Scully C."/>
            <person name="Dijksterhuis J."/>
            <person name="Roader J."/>
            <person name="Houbraken J."/>
        </authorList>
    </citation>
    <scope>NUCLEOTIDE SEQUENCE</scope>
    <source>
        <strain evidence="3">M34</strain>
    </source>
</reference>
<dbReference type="PANTHER" id="PTHR24148:SF64">
    <property type="entry name" value="HETEROKARYON INCOMPATIBILITY DOMAIN-CONTAINING PROTEIN"/>
    <property type="match status" value="1"/>
</dbReference>
<keyword evidence="1" id="KW-0472">Membrane</keyword>
<feature type="transmembrane region" description="Helical" evidence="1">
    <location>
        <begin position="516"/>
        <end position="533"/>
    </location>
</feature>
<dbReference type="OrthoDB" id="2157530at2759"/>
<evidence type="ECO:0000259" key="2">
    <source>
        <dbReference type="Pfam" id="PF06985"/>
    </source>
</evidence>
<proteinExistence type="predicted"/>
<dbReference type="InterPro" id="IPR010730">
    <property type="entry name" value="HET"/>
</dbReference>
<keyword evidence="1" id="KW-0812">Transmembrane</keyword>
<accession>A0A8H7W7W3</accession>
<sequence>MLDMESYQYGDLPTDEKGGIYIRLVQFHPPEQKTGRPPPCSITEHPLSDCPKYEAVSYFWGLPPHEGQIICDGKAVKVPSNLYAFLSHMGLKSANRKFWIDSICINQANNDEKSSQVAEMRKIYAKAGSTLVWLGAEADHSTTALKFAARCSEALSDLDPKTATKRSLRYQLRTYSEFSIFSNNWYAFFKLLDRAWFLRAWIVQEVALSTNAKVLCGENIISWGVLYRALYYIINYQTWILEFYGSPQIEALMALQISQYEISTGRKRLYWQVLVRHRKAMATNARDHVFAYYGLSSHESFEEHEIRPDYGQPVRNLFMNVAILTLQKATNLDFLSVPRTKREKGDALDLPSWVPDWSHSGDLCSSFLHFEALEAAANTDFKLPYSASKDSVYTPSIHSSDSLTHLEVSGYVVDTLTRVSTHGQLQDISGIQSLRKQALILQRNQAYYQDLESTICLRSNPDALYPTGETLEEASWQIFVAGLAAENKDAIRPKYYKLRKRQHYLLYIHRFGLDDWIAIWMLVVIVGHVLRFLGIPNPELEFRVLTGQLINRRIARTEKGFVGLVPRLAEEGDRVVLLKGGKLPVVVRMREGGVWEFIGDAYVHGISRGEIWDEEKCSKFLLC</sequence>
<keyword evidence="1" id="KW-1133">Transmembrane helix</keyword>
<dbReference type="AlphaFoldDB" id="A0A8H7W7W3"/>
<organism evidence="3 4">
    <name type="scientific">Cadophora malorum</name>
    <dbReference type="NCBI Taxonomy" id="108018"/>
    <lineage>
        <taxon>Eukaryota</taxon>
        <taxon>Fungi</taxon>
        <taxon>Dikarya</taxon>
        <taxon>Ascomycota</taxon>
        <taxon>Pezizomycotina</taxon>
        <taxon>Leotiomycetes</taxon>
        <taxon>Helotiales</taxon>
        <taxon>Ploettnerulaceae</taxon>
        <taxon>Cadophora</taxon>
    </lineage>
</organism>
<keyword evidence="4" id="KW-1185">Reference proteome</keyword>
<name>A0A8H7W7W3_9HELO</name>
<dbReference type="Pfam" id="PF06985">
    <property type="entry name" value="HET"/>
    <property type="match status" value="1"/>
</dbReference>